<dbReference type="PANTHER" id="PTHR14379:SF3">
    <property type="entry name" value="MEIOSIS REGULATOR AND MRNA STABILITY FACTOR 1"/>
    <property type="match status" value="1"/>
</dbReference>
<dbReference type="PANTHER" id="PTHR14379">
    <property type="entry name" value="LIMKAIN B LKAP"/>
    <property type="match status" value="1"/>
</dbReference>
<dbReference type="InterPro" id="IPR024768">
    <property type="entry name" value="Marf1"/>
</dbReference>
<organism evidence="2">
    <name type="scientific">Noccaea caerulescens</name>
    <name type="common">Alpine penny-cress</name>
    <name type="synonym">Thlaspi caerulescens</name>
    <dbReference type="NCBI Taxonomy" id="107243"/>
    <lineage>
        <taxon>Eukaryota</taxon>
        <taxon>Viridiplantae</taxon>
        <taxon>Streptophyta</taxon>
        <taxon>Embryophyta</taxon>
        <taxon>Tracheophyta</taxon>
        <taxon>Spermatophyta</taxon>
        <taxon>Magnoliopsida</taxon>
        <taxon>eudicotyledons</taxon>
        <taxon>Gunneridae</taxon>
        <taxon>Pentapetalae</taxon>
        <taxon>rosids</taxon>
        <taxon>malvids</taxon>
        <taxon>Brassicales</taxon>
        <taxon>Brassicaceae</taxon>
        <taxon>Coluteocarpeae</taxon>
        <taxon>Noccaea</taxon>
    </lineage>
</organism>
<feature type="domain" description="NYN" evidence="1">
    <location>
        <begin position="10"/>
        <end position="135"/>
    </location>
</feature>
<dbReference type="CDD" id="cd10910">
    <property type="entry name" value="PIN_limkain_b1_N_like"/>
    <property type="match status" value="1"/>
</dbReference>
<evidence type="ECO:0000259" key="1">
    <source>
        <dbReference type="Pfam" id="PF01936"/>
    </source>
</evidence>
<dbReference type="Pfam" id="PF01936">
    <property type="entry name" value="NYN"/>
    <property type="match status" value="1"/>
</dbReference>
<sequence>MATYIAYCNTSVFWDVNDFPVPEGRAIREIVESALEKQGYNWDPSITVYGDKDPFSPEEIAEGQFTFVERSDKFWRLHKMLVDIGLLAVDTLNPYVNPEAVMLVAENIKENTQFAEYLERLGFSGFKVLLVLPDSFNAEEVPVPDVKLAWRWTDLLENGDPIPSLEYEGLVNQRQHRFVGSDDEDDDEDDC</sequence>
<name>A0A1J3IVR0_NOCCA</name>
<accession>A0A1J3IVR0</accession>
<protein>
    <recommendedName>
        <fullName evidence="1">NYN domain-containing protein</fullName>
    </recommendedName>
</protein>
<dbReference type="GO" id="GO:0010468">
    <property type="term" value="P:regulation of gene expression"/>
    <property type="evidence" value="ECO:0007669"/>
    <property type="project" value="InterPro"/>
</dbReference>
<dbReference type="GO" id="GO:0005777">
    <property type="term" value="C:peroxisome"/>
    <property type="evidence" value="ECO:0007669"/>
    <property type="project" value="InterPro"/>
</dbReference>
<dbReference type="EMBL" id="GEVM01021909">
    <property type="protein sequence ID" value="JAU84029.1"/>
    <property type="molecule type" value="Transcribed_RNA"/>
</dbReference>
<dbReference type="AlphaFoldDB" id="A0A1J3IVR0"/>
<gene>
    <name evidence="2" type="ORF">MP_TR22324_c19_g1_i1_g.64989</name>
</gene>
<reference evidence="2" key="1">
    <citation type="submission" date="2016-07" db="EMBL/GenBank/DDBJ databases">
        <title>De novo transcriptome assembly of four accessions of the metal hyperaccumulator plant Noccaea caerulescens.</title>
        <authorList>
            <person name="Blande D."/>
            <person name="Halimaa P."/>
            <person name="Tervahauta A.I."/>
            <person name="Aarts M.G."/>
            <person name="Karenlampi S.O."/>
        </authorList>
    </citation>
    <scope>NUCLEOTIDE SEQUENCE</scope>
</reference>
<proteinExistence type="predicted"/>
<dbReference type="GO" id="GO:0004540">
    <property type="term" value="F:RNA nuclease activity"/>
    <property type="evidence" value="ECO:0007669"/>
    <property type="project" value="InterPro"/>
</dbReference>
<evidence type="ECO:0000313" key="2">
    <source>
        <dbReference type="EMBL" id="JAU84029.1"/>
    </source>
</evidence>
<dbReference type="InterPro" id="IPR021139">
    <property type="entry name" value="NYN"/>
</dbReference>